<protein>
    <submittedName>
        <fullName evidence="2">Uncharacterized protein</fullName>
    </submittedName>
</protein>
<keyword evidence="1" id="KW-1133">Transmembrane helix</keyword>
<evidence type="ECO:0000313" key="2">
    <source>
        <dbReference type="EMBL" id="CCM02273.1"/>
    </source>
</evidence>
<feature type="transmembrane region" description="Helical" evidence="1">
    <location>
        <begin position="22"/>
        <end position="41"/>
    </location>
</feature>
<dbReference type="HOGENOM" id="CLU_2904205_0_0_1"/>
<dbReference type="GeneID" id="24097184"/>
<name>J4G788_9APHY</name>
<evidence type="ECO:0000256" key="1">
    <source>
        <dbReference type="SAM" id="Phobius"/>
    </source>
</evidence>
<accession>J4G788</accession>
<dbReference type="AlphaFoldDB" id="J4G788"/>
<dbReference type="EMBL" id="HE797072">
    <property type="protein sequence ID" value="CCM02273.1"/>
    <property type="molecule type" value="Genomic_DNA"/>
</dbReference>
<dbReference type="InParanoid" id="J4G788"/>
<keyword evidence="1" id="KW-0472">Membrane</keyword>
<dbReference type="Proteomes" id="UP000006352">
    <property type="component" value="Unassembled WGS sequence"/>
</dbReference>
<proteinExistence type="predicted"/>
<gene>
    <name evidence="2" type="ORF">FIBRA_04358</name>
</gene>
<evidence type="ECO:0000313" key="3">
    <source>
        <dbReference type="Proteomes" id="UP000006352"/>
    </source>
</evidence>
<sequence>MDELTSIVAILEQQLGPRTEDFGILTFVWLSVFFVNIIAILRRSGLCGHNTVLYTFISPILL</sequence>
<keyword evidence="1" id="KW-0812">Transmembrane</keyword>
<reference evidence="2 3" key="1">
    <citation type="journal article" date="2012" name="Appl. Environ. Microbiol.">
        <title>Short-read sequencing for genomic analysis of the brown rot fungus Fibroporia radiculosa.</title>
        <authorList>
            <person name="Tang J.D."/>
            <person name="Perkins A.D."/>
            <person name="Sonstegard T.S."/>
            <person name="Schroeder S.G."/>
            <person name="Burgess S.C."/>
            <person name="Diehl S.V."/>
        </authorList>
    </citation>
    <scope>NUCLEOTIDE SEQUENCE [LARGE SCALE GENOMIC DNA]</scope>
    <source>
        <strain evidence="2 3">TFFH 294</strain>
    </source>
</reference>
<dbReference type="RefSeq" id="XP_012181556.1">
    <property type="nucleotide sequence ID" value="XM_012326166.1"/>
</dbReference>
<organism evidence="2 3">
    <name type="scientific">Fibroporia radiculosa</name>
    <dbReference type="NCBI Taxonomy" id="599839"/>
    <lineage>
        <taxon>Eukaryota</taxon>
        <taxon>Fungi</taxon>
        <taxon>Dikarya</taxon>
        <taxon>Basidiomycota</taxon>
        <taxon>Agaricomycotina</taxon>
        <taxon>Agaricomycetes</taxon>
        <taxon>Polyporales</taxon>
        <taxon>Fibroporiaceae</taxon>
        <taxon>Fibroporia</taxon>
    </lineage>
</organism>
<keyword evidence="3" id="KW-1185">Reference proteome</keyword>